<dbReference type="CDD" id="cd07326">
    <property type="entry name" value="M56_BlaR1_MecR1_like"/>
    <property type="match status" value="1"/>
</dbReference>
<feature type="domain" description="Peptidase M48" evidence="8">
    <location>
        <begin position="116"/>
        <end position="195"/>
    </location>
</feature>
<evidence type="ECO:0000256" key="6">
    <source>
        <dbReference type="RuleBase" id="RU003983"/>
    </source>
</evidence>
<dbReference type="InterPro" id="IPR001915">
    <property type="entry name" value="Peptidase_M48"/>
</dbReference>
<feature type="transmembrane region" description="Helical" evidence="7">
    <location>
        <begin position="34"/>
        <end position="58"/>
    </location>
</feature>
<evidence type="ECO:0000313" key="9">
    <source>
        <dbReference type="EMBL" id="AXK34403.1"/>
    </source>
</evidence>
<dbReference type="GO" id="GO:0004222">
    <property type="term" value="F:metalloendopeptidase activity"/>
    <property type="evidence" value="ECO:0007669"/>
    <property type="project" value="InterPro"/>
</dbReference>
<dbReference type="Gene3D" id="3.30.2010.10">
    <property type="entry name" value="Metalloproteases ('zincins'), catalytic domain"/>
    <property type="match status" value="1"/>
</dbReference>
<keyword evidence="2" id="KW-0479">Metal-binding</keyword>
<keyword evidence="3 6" id="KW-0378">Hydrolase</keyword>
<evidence type="ECO:0000256" key="5">
    <source>
        <dbReference type="ARBA" id="ARBA00023049"/>
    </source>
</evidence>
<comment type="cofactor">
    <cofactor evidence="6">
        <name>Zn(2+)</name>
        <dbReference type="ChEBI" id="CHEBI:29105"/>
    </cofactor>
    <text evidence="6">Binds 1 zinc ion per subunit.</text>
</comment>
<dbReference type="EMBL" id="CP031320">
    <property type="protein sequence ID" value="AXK34403.1"/>
    <property type="molecule type" value="Genomic_DNA"/>
</dbReference>
<dbReference type="PANTHER" id="PTHR34978:SF3">
    <property type="entry name" value="SLR0241 PROTEIN"/>
    <property type="match status" value="1"/>
</dbReference>
<dbReference type="Proteomes" id="UP000254425">
    <property type="component" value="Chromosome"/>
</dbReference>
<dbReference type="InterPro" id="IPR052173">
    <property type="entry name" value="Beta-lactam_resp_regulator"/>
</dbReference>
<feature type="transmembrane region" description="Helical" evidence="7">
    <location>
        <begin position="281"/>
        <end position="299"/>
    </location>
</feature>
<keyword evidence="7" id="KW-0812">Transmembrane</keyword>
<feature type="transmembrane region" description="Helical" evidence="7">
    <location>
        <begin position="94"/>
        <end position="113"/>
    </location>
</feature>
<dbReference type="GO" id="GO:0046872">
    <property type="term" value="F:metal ion binding"/>
    <property type="evidence" value="ECO:0007669"/>
    <property type="project" value="UniProtKB-KW"/>
</dbReference>
<reference evidence="9 10" key="1">
    <citation type="submission" date="2018-07" db="EMBL/GenBank/DDBJ databases">
        <title>Draft genome of the type strain Streptomyces armeniacus ATCC 15676.</title>
        <authorList>
            <person name="Labana P."/>
            <person name="Gosse J.T."/>
            <person name="Boddy C.N."/>
        </authorList>
    </citation>
    <scope>NUCLEOTIDE SEQUENCE [LARGE SCALE GENOMIC DNA]</scope>
    <source>
        <strain evidence="9 10">ATCC 15676</strain>
    </source>
</reference>
<proteinExistence type="inferred from homology"/>
<dbReference type="AlphaFoldDB" id="A0A345XRY7"/>
<keyword evidence="7" id="KW-1133">Transmembrane helix</keyword>
<keyword evidence="7" id="KW-0472">Membrane</keyword>
<dbReference type="KEGG" id="sarm:DVA86_18870"/>
<evidence type="ECO:0000256" key="4">
    <source>
        <dbReference type="ARBA" id="ARBA00022833"/>
    </source>
</evidence>
<evidence type="ECO:0000259" key="8">
    <source>
        <dbReference type="Pfam" id="PF01435"/>
    </source>
</evidence>
<evidence type="ECO:0000256" key="3">
    <source>
        <dbReference type="ARBA" id="ARBA00022801"/>
    </source>
</evidence>
<evidence type="ECO:0000313" key="10">
    <source>
        <dbReference type="Proteomes" id="UP000254425"/>
    </source>
</evidence>
<keyword evidence="5 6" id="KW-0482">Metalloprotease</keyword>
<keyword evidence="10" id="KW-1185">Reference proteome</keyword>
<name>A0A345XRY7_9ACTN</name>
<evidence type="ECO:0000256" key="7">
    <source>
        <dbReference type="SAM" id="Phobius"/>
    </source>
</evidence>
<dbReference type="RefSeq" id="WP_208879811.1">
    <property type="nucleotide sequence ID" value="NZ_CP031320.1"/>
</dbReference>
<gene>
    <name evidence="9" type="ORF">DVA86_18870</name>
</gene>
<sequence length="301" mass="32086">MTSALALAAYAVLVGVLAPYAVTRARWPHRTPAAAVFVWHGLMVTFVVTTALAAYHLIVGERHVHSGVQGLLNACGLVPAVLPGQTAPLGADTALLLAVLVLLLPVGWFVHTVRSTRRVQGRHRDMLALVGVPAPKYGATIVEHDTPVVYCLPGRYRQVVVTTGAVEVLSPEQLYAVLEHERAHIAGRHHLLHAVPAAFERTFPRLPLAVQAREQTALLLEMIADDRALRACSHEVLAEAICEVAAGQAPRAAFGAGGSNVSVRVRRILDPRAVRRPSPGTWWGVVSGAAAVALVPLLLSC</sequence>
<accession>A0A345XRY7</accession>
<evidence type="ECO:0000256" key="1">
    <source>
        <dbReference type="ARBA" id="ARBA00022670"/>
    </source>
</evidence>
<keyword evidence="1 6" id="KW-0645">Protease</keyword>
<protein>
    <submittedName>
        <fullName evidence="9">M56 family peptidase</fullName>
    </submittedName>
</protein>
<dbReference type="GO" id="GO:0006508">
    <property type="term" value="P:proteolysis"/>
    <property type="evidence" value="ECO:0007669"/>
    <property type="project" value="UniProtKB-KW"/>
</dbReference>
<dbReference type="Pfam" id="PF01435">
    <property type="entry name" value="Peptidase_M48"/>
    <property type="match status" value="1"/>
</dbReference>
<evidence type="ECO:0000256" key="2">
    <source>
        <dbReference type="ARBA" id="ARBA00022723"/>
    </source>
</evidence>
<organism evidence="9 10">
    <name type="scientific">Streptomyces armeniacus</name>
    <dbReference type="NCBI Taxonomy" id="83291"/>
    <lineage>
        <taxon>Bacteria</taxon>
        <taxon>Bacillati</taxon>
        <taxon>Actinomycetota</taxon>
        <taxon>Actinomycetes</taxon>
        <taxon>Kitasatosporales</taxon>
        <taxon>Streptomycetaceae</taxon>
        <taxon>Streptomyces</taxon>
    </lineage>
</organism>
<keyword evidence="4 6" id="KW-0862">Zinc</keyword>
<dbReference type="PANTHER" id="PTHR34978">
    <property type="entry name" value="POSSIBLE SENSOR-TRANSDUCER PROTEIN BLAR"/>
    <property type="match status" value="1"/>
</dbReference>
<comment type="similarity">
    <text evidence="6">Belongs to the peptidase M48 family.</text>
</comment>